<dbReference type="PANTHER" id="PTHR24121">
    <property type="entry name" value="NO MECHANORECEPTOR POTENTIAL C, ISOFORM D-RELATED"/>
    <property type="match status" value="1"/>
</dbReference>
<dbReference type="Proteomes" id="UP001187471">
    <property type="component" value="Unassembled WGS sequence"/>
</dbReference>
<reference evidence="1" key="1">
    <citation type="submission" date="2022-12" db="EMBL/GenBank/DDBJ databases">
        <title>Draft genome assemblies for two species of Escallonia (Escalloniales).</title>
        <authorList>
            <person name="Chanderbali A."/>
            <person name="Dervinis C."/>
            <person name="Anghel I."/>
            <person name="Soltis D."/>
            <person name="Soltis P."/>
            <person name="Zapata F."/>
        </authorList>
    </citation>
    <scope>NUCLEOTIDE SEQUENCE</scope>
    <source>
        <strain evidence="1">UCBG92.1500</strain>
        <tissue evidence="1">Leaf</tissue>
    </source>
</reference>
<accession>A0AA88SD66</accession>
<dbReference type="SMART" id="SM00248">
    <property type="entry name" value="ANK"/>
    <property type="match status" value="4"/>
</dbReference>
<comment type="caution">
    <text evidence="1">The sequence shown here is derived from an EMBL/GenBank/DDBJ whole genome shotgun (WGS) entry which is preliminary data.</text>
</comment>
<evidence type="ECO:0000313" key="2">
    <source>
        <dbReference type="Proteomes" id="UP001187471"/>
    </source>
</evidence>
<proteinExistence type="predicted"/>
<dbReference type="InterPro" id="IPR002110">
    <property type="entry name" value="Ankyrin_rpt"/>
</dbReference>
<evidence type="ECO:0000313" key="1">
    <source>
        <dbReference type="EMBL" id="KAK2987145.1"/>
    </source>
</evidence>
<dbReference type="EMBL" id="JAVXUO010001014">
    <property type="protein sequence ID" value="KAK2987145.1"/>
    <property type="molecule type" value="Genomic_DNA"/>
</dbReference>
<organism evidence="1 2">
    <name type="scientific">Escallonia rubra</name>
    <dbReference type="NCBI Taxonomy" id="112253"/>
    <lineage>
        <taxon>Eukaryota</taxon>
        <taxon>Viridiplantae</taxon>
        <taxon>Streptophyta</taxon>
        <taxon>Embryophyta</taxon>
        <taxon>Tracheophyta</taxon>
        <taxon>Spermatophyta</taxon>
        <taxon>Magnoliopsida</taxon>
        <taxon>eudicotyledons</taxon>
        <taxon>Gunneridae</taxon>
        <taxon>Pentapetalae</taxon>
        <taxon>asterids</taxon>
        <taxon>campanulids</taxon>
        <taxon>Escalloniales</taxon>
        <taxon>Escalloniaceae</taxon>
        <taxon>Escallonia</taxon>
    </lineage>
</organism>
<keyword evidence="2" id="KW-1185">Reference proteome</keyword>
<dbReference type="PANTHER" id="PTHR24121:SF15">
    <property type="entry name" value="ANKYRIN REPEAT PROTEIN"/>
    <property type="match status" value="1"/>
</dbReference>
<dbReference type="SUPFAM" id="SSF48403">
    <property type="entry name" value="Ankyrin repeat"/>
    <property type="match status" value="1"/>
</dbReference>
<name>A0AA88SD66_9ASTE</name>
<dbReference type="InterPro" id="IPR036770">
    <property type="entry name" value="Ankyrin_rpt-contain_sf"/>
</dbReference>
<protein>
    <submittedName>
        <fullName evidence="1">Uncharacterized protein</fullName>
    </submittedName>
</protein>
<dbReference type="Pfam" id="PF12796">
    <property type="entry name" value="Ank_2"/>
    <property type="match status" value="1"/>
</dbReference>
<dbReference type="AlphaFoldDB" id="A0AA88SD66"/>
<sequence>MARRPYYFELVLIKDELFQRTAIGDWKTVAEKYEAHPEIHKAVNKSGDTALHIAVLDGQEREVQKLVKLICDKDGSKEALGIANESGHTPLHLAAASGSVRMCECIAKENVRLIGRRNVGGETPLFLAALHGKKDAFLCLSSIYGDEGRRPYYWRRNDGDTILHVAISGDYFELANEIINYYNDYNDFLYGNNDQGLSPLHLLAGKPSAFRSGSHLGRLNQIIYHCESN</sequence>
<gene>
    <name evidence="1" type="ORF">RJ640_019705</name>
</gene>
<dbReference type="Gene3D" id="1.25.40.20">
    <property type="entry name" value="Ankyrin repeat-containing domain"/>
    <property type="match status" value="1"/>
</dbReference>